<comment type="similarity">
    <text evidence="10">Belongs to the DEAD box helicase family. DEAH subfamily. DDX15/PRP43 sub-subfamily.</text>
</comment>
<dbReference type="SMART" id="SM00487">
    <property type="entry name" value="DEXDc"/>
    <property type="match status" value="1"/>
</dbReference>
<dbReference type="GO" id="GO:0032040">
    <property type="term" value="C:small-subunit processome"/>
    <property type="evidence" value="ECO:0007669"/>
    <property type="project" value="EnsemblFungi"/>
</dbReference>
<evidence type="ECO:0000256" key="11">
    <source>
        <dbReference type="ARBA" id="ARBA00047984"/>
    </source>
</evidence>
<dbReference type="Gene3D" id="3.40.50.300">
    <property type="entry name" value="P-loop containing nucleotide triphosphate hydrolases"/>
    <property type="match status" value="2"/>
</dbReference>
<dbReference type="OMA" id="MKVYPLY"/>
<evidence type="ECO:0000256" key="6">
    <source>
        <dbReference type="ARBA" id="ARBA00022806"/>
    </source>
</evidence>
<keyword evidence="6" id="KW-0347">Helicase</keyword>
<dbReference type="CDD" id="cd18791">
    <property type="entry name" value="SF2_C_RHA"/>
    <property type="match status" value="1"/>
</dbReference>
<dbReference type="GO" id="GO:0005524">
    <property type="term" value="F:ATP binding"/>
    <property type="evidence" value="ECO:0007669"/>
    <property type="project" value="UniProtKB-KW"/>
</dbReference>
<gene>
    <name evidence="16" type="ORF">BCR43DRAFT_495295</name>
</gene>
<dbReference type="InterPro" id="IPR001650">
    <property type="entry name" value="Helicase_C-like"/>
</dbReference>
<dbReference type="SMART" id="SM00490">
    <property type="entry name" value="HELICc"/>
    <property type="match status" value="1"/>
</dbReference>
<dbReference type="InterPro" id="IPR002464">
    <property type="entry name" value="DNA/RNA_helicase_DEAH_CS"/>
</dbReference>
<evidence type="ECO:0000256" key="13">
    <source>
        <dbReference type="SAM" id="MobiDB-lite"/>
    </source>
</evidence>
<dbReference type="AlphaFoldDB" id="A0A1X2H5L8"/>
<dbReference type="Pfam" id="PF04408">
    <property type="entry name" value="WHD_HA2"/>
    <property type="match status" value="1"/>
</dbReference>
<dbReference type="STRING" id="13706.A0A1X2H5L8"/>
<dbReference type="FunFam" id="3.40.50.300:FF:000007">
    <property type="entry name" value="Pre-mRNA-splicing factor ATP-dependent RNA helicase"/>
    <property type="match status" value="1"/>
</dbReference>
<keyword evidence="4" id="KW-0547">Nucleotide-binding</keyword>
<keyword evidence="5 16" id="KW-0378">Hydrolase</keyword>
<dbReference type="Gene3D" id="1.20.120.1080">
    <property type="match status" value="1"/>
</dbReference>
<accession>A0A1X2H5L8</accession>
<dbReference type="Pfam" id="PF07717">
    <property type="entry name" value="OB_NTP_bind"/>
    <property type="match status" value="1"/>
</dbReference>
<dbReference type="InterPro" id="IPR011709">
    <property type="entry name" value="DEAD-box_helicase_OB_fold"/>
</dbReference>
<name>A0A1X2H5L8_SYNRA</name>
<keyword evidence="9" id="KW-0539">Nucleus</keyword>
<dbReference type="InterPro" id="IPR014001">
    <property type="entry name" value="Helicase_ATP-bd"/>
</dbReference>
<dbReference type="InterPro" id="IPR027417">
    <property type="entry name" value="P-loop_NTPase"/>
</dbReference>
<dbReference type="FunFam" id="1.20.120.1080:FF:000003">
    <property type="entry name" value="Pre-mRNA-splicing factor ATP-dependent RNA helicase PRP43"/>
    <property type="match status" value="1"/>
</dbReference>
<evidence type="ECO:0000256" key="4">
    <source>
        <dbReference type="ARBA" id="ARBA00022741"/>
    </source>
</evidence>
<feature type="domain" description="Helicase C-terminal" evidence="15">
    <location>
        <begin position="265"/>
        <end position="447"/>
    </location>
</feature>
<dbReference type="PROSITE" id="PS51192">
    <property type="entry name" value="HELICASE_ATP_BIND_1"/>
    <property type="match status" value="1"/>
</dbReference>
<dbReference type="InterPro" id="IPR044756">
    <property type="entry name" value="DHX15_DEXHc"/>
</dbReference>
<dbReference type="PANTHER" id="PTHR18934">
    <property type="entry name" value="ATP-DEPENDENT RNA HELICASE"/>
    <property type="match status" value="1"/>
</dbReference>
<evidence type="ECO:0000256" key="7">
    <source>
        <dbReference type="ARBA" id="ARBA00022840"/>
    </source>
</evidence>
<comment type="caution">
    <text evidence="16">The sequence shown here is derived from an EMBL/GenBank/DDBJ whole genome shotgun (WGS) entry which is preliminary data.</text>
</comment>
<dbReference type="InParanoid" id="A0A1X2H5L8"/>
<evidence type="ECO:0000256" key="9">
    <source>
        <dbReference type="ARBA" id="ARBA00023242"/>
    </source>
</evidence>
<dbReference type="FunCoup" id="A0A1X2H5L8">
    <property type="interactions" value="1171"/>
</dbReference>
<dbReference type="PANTHER" id="PTHR18934:SF109">
    <property type="entry name" value="ATP-DEPENDENT RNA HELICASE DHX15 HOMOLOG"/>
    <property type="match status" value="1"/>
</dbReference>
<evidence type="ECO:0000256" key="10">
    <source>
        <dbReference type="ARBA" id="ARBA00024333"/>
    </source>
</evidence>
<dbReference type="CDD" id="cd17973">
    <property type="entry name" value="DEXHc_DHX15"/>
    <property type="match status" value="1"/>
</dbReference>
<dbReference type="Proteomes" id="UP000242180">
    <property type="component" value="Unassembled WGS sequence"/>
</dbReference>
<evidence type="ECO:0000256" key="5">
    <source>
        <dbReference type="ARBA" id="ARBA00022801"/>
    </source>
</evidence>
<comment type="catalytic activity">
    <reaction evidence="11">
        <text>ATP + H2O = ADP + phosphate + H(+)</text>
        <dbReference type="Rhea" id="RHEA:13065"/>
        <dbReference type="ChEBI" id="CHEBI:15377"/>
        <dbReference type="ChEBI" id="CHEBI:15378"/>
        <dbReference type="ChEBI" id="CHEBI:30616"/>
        <dbReference type="ChEBI" id="CHEBI:43474"/>
        <dbReference type="ChEBI" id="CHEBI:456216"/>
        <dbReference type="EC" id="3.6.4.13"/>
    </reaction>
</comment>
<keyword evidence="7" id="KW-0067">ATP-binding</keyword>
<sequence>MAENPYLAHLAPSERKTGKDAFHGLVPRQTTAEQAEKLENGTLNPFNNRPYTPRYQKILEGRRKLPVHLQRSDFLNMVHNNQFVVLVGETGSGKTTQIPQFLAYDELPHLKGKMIACTQPRRVAAMSVAQRVADEMDVKLGEEVGYSIRFEDNTSNKTFLKYMTDGMLLREAMSDPLLNRYSAIVLDEAHERTLNTDILMGLLKEICRKRKDLQVVVMSATLDAGKFQKYFDDAPLLSVPGRTYPVEIYYTPEPERDYLEAAIRTVIQIHLSEPEGDVLVFLTGEEEIETACRKIKAEIDEQIRQVDCGPIKVVPLYSTLPPSAQQRIFDPAPKPRTPNGAPGRKIVVSTNIAETSLTIDGIVYVIDPGFAKQKVYNPRIRVESLLVSPISKASAQQRAGRAGRTRPGKAFRLYTENAFVKELIEQTYPEILRSNLGSVVLQLKKLGIDDLVHFDFMDPPAPETLMRALELLNYLEALDDDGELTPVGEIMSAFPLDPQLCKMLIESPKHRCSNEILSIAALLSVPQIFIRPNEARKAADAAKANFIHADGDHLTLLNAYHAYKINNENPDWCWENFLNTRSLKSADNVRQQLKRTMEQWDLDLISTPFEDKSYFPNIRRALAAGFFMQVAHLERTGHYLTIKDNQVVQLHPSSGLDHKPEWVLYHEFVLTTRNFIRTCTEVKADWLLDISPSYYNLANFPQSAARRAFEKLVSRRARNTEDDRKSKKRRS</sequence>
<dbReference type="SMART" id="SM00847">
    <property type="entry name" value="HA2"/>
    <property type="match status" value="1"/>
</dbReference>
<evidence type="ECO:0000313" key="17">
    <source>
        <dbReference type="Proteomes" id="UP000242180"/>
    </source>
</evidence>
<dbReference type="GO" id="GO:0005684">
    <property type="term" value="C:U2-type spliceosomal complex"/>
    <property type="evidence" value="ECO:0007669"/>
    <property type="project" value="EnsemblFungi"/>
</dbReference>
<dbReference type="GO" id="GO:0000466">
    <property type="term" value="P:maturation of 5.8S rRNA from tricistronic rRNA transcript (SSU-rRNA, 5.8S rRNA, LSU-rRNA)"/>
    <property type="evidence" value="ECO:0007669"/>
    <property type="project" value="EnsemblFungi"/>
</dbReference>
<evidence type="ECO:0000313" key="16">
    <source>
        <dbReference type="EMBL" id="ORY93773.1"/>
    </source>
</evidence>
<dbReference type="GO" id="GO:0000462">
    <property type="term" value="P:maturation of SSU-rRNA from tricistronic rRNA transcript (SSU-rRNA, 5.8S rRNA, LSU-rRNA)"/>
    <property type="evidence" value="ECO:0007669"/>
    <property type="project" value="EnsemblFungi"/>
</dbReference>
<reference evidence="16 17" key="1">
    <citation type="submission" date="2016-07" db="EMBL/GenBank/DDBJ databases">
        <title>Pervasive Adenine N6-methylation of Active Genes in Fungi.</title>
        <authorList>
            <consortium name="DOE Joint Genome Institute"/>
            <person name="Mondo S.J."/>
            <person name="Dannebaum R.O."/>
            <person name="Kuo R.C."/>
            <person name="Labutti K."/>
            <person name="Haridas S."/>
            <person name="Kuo A."/>
            <person name="Salamov A."/>
            <person name="Ahrendt S.R."/>
            <person name="Lipzen A."/>
            <person name="Sullivan W."/>
            <person name="Andreopoulos W.B."/>
            <person name="Clum A."/>
            <person name="Lindquist E."/>
            <person name="Daum C."/>
            <person name="Ramamoorthy G.K."/>
            <person name="Gryganskyi A."/>
            <person name="Culley D."/>
            <person name="Magnuson J.K."/>
            <person name="James T.Y."/>
            <person name="O'Malley M.A."/>
            <person name="Stajich J.E."/>
            <person name="Spatafora J.W."/>
            <person name="Visel A."/>
            <person name="Grigoriev I.V."/>
        </authorList>
    </citation>
    <scope>NUCLEOTIDE SEQUENCE [LARGE SCALE GENOMIC DNA]</scope>
    <source>
        <strain evidence="16 17">NRRL 2496</strain>
    </source>
</reference>
<comment type="subcellular location">
    <subcellularLocation>
        <location evidence="1">Nucleus</location>
    </subcellularLocation>
</comment>
<dbReference type="GO" id="GO:0071014">
    <property type="term" value="C:post-mRNA release spliceosomal complex"/>
    <property type="evidence" value="ECO:0007669"/>
    <property type="project" value="EnsemblFungi"/>
</dbReference>
<dbReference type="GO" id="GO:0003724">
    <property type="term" value="F:RNA helicase activity"/>
    <property type="evidence" value="ECO:0007669"/>
    <property type="project" value="UniProtKB-EC"/>
</dbReference>
<feature type="region of interest" description="Disordered" evidence="13">
    <location>
        <begin position="1"/>
        <end position="21"/>
    </location>
</feature>
<evidence type="ECO:0000259" key="14">
    <source>
        <dbReference type="PROSITE" id="PS51192"/>
    </source>
</evidence>
<dbReference type="PROSITE" id="PS51194">
    <property type="entry name" value="HELICASE_CTER"/>
    <property type="match status" value="1"/>
</dbReference>
<dbReference type="Pfam" id="PF21010">
    <property type="entry name" value="HA2_C"/>
    <property type="match status" value="1"/>
</dbReference>
<evidence type="ECO:0000259" key="15">
    <source>
        <dbReference type="PROSITE" id="PS51194"/>
    </source>
</evidence>
<dbReference type="PROSITE" id="PS00690">
    <property type="entry name" value="DEAH_ATP_HELICASE"/>
    <property type="match status" value="1"/>
</dbReference>
<dbReference type="Pfam" id="PF00271">
    <property type="entry name" value="Helicase_C"/>
    <property type="match status" value="1"/>
</dbReference>
<feature type="domain" description="Helicase ATP-binding" evidence="14">
    <location>
        <begin position="75"/>
        <end position="240"/>
    </location>
</feature>
<dbReference type="GO" id="GO:0000463">
    <property type="term" value="P:maturation of LSU-rRNA from tricistronic rRNA transcript (SSU-rRNA, 5.8S rRNA, LSU-rRNA)"/>
    <property type="evidence" value="ECO:0007669"/>
    <property type="project" value="EnsemblFungi"/>
</dbReference>
<dbReference type="FunFam" id="3.40.50.300:FF:000324">
    <property type="entry name" value="pre-mRNA-splicing factor ATP-dependent RNA helicase DHX15"/>
    <property type="match status" value="1"/>
</dbReference>
<evidence type="ECO:0000256" key="12">
    <source>
        <dbReference type="ARBA" id="ARBA00055599"/>
    </source>
</evidence>
<evidence type="ECO:0000256" key="3">
    <source>
        <dbReference type="ARBA" id="ARBA00022664"/>
    </source>
</evidence>
<keyword evidence="3" id="KW-0507">mRNA processing</keyword>
<protein>
    <recommendedName>
        <fullName evidence="2">RNA helicase</fullName>
        <ecNumber evidence="2">3.6.4.13</ecNumber>
    </recommendedName>
</protein>
<dbReference type="InterPro" id="IPR048333">
    <property type="entry name" value="HA2_WH"/>
</dbReference>
<dbReference type="GO" id="GO:0000390">
    <property type="term" value="P:spliceosomal complex disassembly"/>
    <property type="evidence" value="ECO:0007669"/>
    <property type="project" value="EnsemblFungi"/>
</dbReference>
<dbReference type="OrthoDB" id="10253254at2759"/>
<feature type="compositionally biased region" description="Basic and acidic residues" evidence="13">
    <location>
        <begin position="12"/>
        <end position="21"/>
    </location>
</feature>
<dbReference type="InterPro" id="IPR007502">
    <property type="entry name" value="Helicase-assoc_dom"/>
</dbReference>
<organism evidence="16 17">
    <name type="scientific">Syncephalastrum racemosum</name>
    <name type="common">Filamentous fungus</name>
    <dbReference type="NCBI Taxonomy" id="13706"/>
    <lineage>
        <taxon>Eukaryota</taxon>
        <taxon>Fungi</taxon>
        <taxon>Fungi incertae sedis</taxon>
        <taxon>Mucoromycota</taxon>
        <taxon>Mucoromycotina</taxon>
        <taxon>Mucoromycetes</taxon>
        <taxon>Mucorales</taxon>
        <taxon>Syncephalastraceae</taxon>
        <taxon>Syncephalastrum</taxon>
    </lineage>
</organism>
<dbReference type="InterPro" id="IPR011545">
    <property type="entry name" value="DEAD/DEAH_box_helicase_dom"/>
</dbReference>
<keyword evidence="8" id="KW-0508">mRNA splicing</keyword>
<dbReference type="EC" id="3.6.4.13" evidence="2"/>
<proteinExistence type="inferred from homology"/>
<dbReference type="SUPFAM" id="SSF52540">
    <property type="entry name" value="P-loop containing nucleoside triphosphate hydrolases"/>
    <property type="match status" value="1"/>
</dbReference>
<evidence type="ECO:0000256" key="2">
    <source>
        <dbReference type="ARBA" id="ARBA00012552"/>
    </source>
</evidence>
<evidence type="ECO:0000256" key="1">
    <source>
        <dbReference type="ARBA" id="ARBA00004123"/>
    </source>
</evidence>
<dbReference type="GO" id="GO:0003723">
    <property type="term" value="F:RNA binding"/>
    <property type="evidence" value="ECO:0007669"/>
    <property type="project" value="TreeGrafter"/>
</dbReference>
<comment type="function">
    <text evidence="12">Pre-mRNA processing factor involved in disassembly of spliceosomes after the release of mature mRNA.</text>
</comment>
<dbReference type="GO" id="GO:0016787">
    <property type="term" value="F:hydrolase activity"/>
    <property type="evidence" value="ECO:0007669"/>
    <property type="project" value="UniProtKB-KW"/>
</dbReference>
<evidence type="ECO:0000256" key="8">
    <source>
        <dbReference type="ARBA" id="ARBA00023187"/>
    </source>
</evidence>
<dbReference type="EMBL" id="MCGN01000008">
    <property type="protein sequence ID" value="ORY93773.1"/>
    <property type="molecule type" value="Genomic_DNA"/>
</dbReference>
<dbReference type="Pfam" id="PF00270">
    <property type="entry name" value="DEAD"/>
    <property type="match status" value="1"/>
</dbReference>
<keyword evidence="17" id="KW-1185">Reference proteome</keyword>